<dbReference type="KEGG" id="nai:NECAME_04353"/>
<reference evidence="2" key="1">
    <citation type="journal article" date="2014" name="Nat. Genet.">
        <title>Genome of the human hookworm Necator americanus.</title>
        <authorList>
            <person name="Tang Y.T."/>
            <person name="Gao X."/>
            <person name="Rosa B.A."/>
            <person name="Abubucker S."/>
            <person name="Hallsworth-Pepin K."/>
            <person name="Martin J."/>
            <person name="Tyagi R."/>
            <person name="Heizer E."/>
            <person name="Zhang X."/>
            <person name="Bhonagiri-Palsikar V."/>
            <person name="Minx P."/>
            <person name="Warren W.C."/>
            <person name="Wang Q."/>
            <person name="Zhan B."/>
            <person name="Hotez P.J."/>
            <person name="Sternberg P.W."/>
            <person name="Dougall A."/>
            <person name="Gaze S.T."/>
            <person name="Mulvenna J."/>
            <person name="Sotillo J."/>
            <person name="Ranganathan S."/>
            <person name="Rabelo E.M."/>
            <person name="Wilson R.K."/>
            <person name="Felgner P.L."/>
            <person name="Bethony J."/>
            <person name="Hawdon J.M."/>
            <person name="Gasser R.B."/>
            <person name="Loukas A."/>
            <person name="Mitreva M."/>
        </authorList>
    </citation>
    <scope>NUCLEOTIDE SEQUENCE [LARGE SCALE GENOMIC DNA]</scope>
</reference>
<organism evidence="1 2">
    <name type="scientific">Necator americanus</name>
    <name type="common">Human hookworm</name>
    <dbReference type="NCBI Taxonomy" id="51031"/>
    <lineage>
        <taxon>Eukaryota</taxon>
        <taxon>Metazoa</taxon>
        <taxon>Ecdysozoa</taxon>
        <taxon>Nematoda</taxon>
        <taxon>Chromadorea</taxon>
        <taxon>Rhabditida</taxon>
        <taxon>Rhabditina</taxon>
        <taxon>Rhabditomorpha</taxon>
        <taxon>Strongyloidea</taxon>
        <taxon>Ancylostomatidae</taxon>
        <taxon>Bunostominae</taxon>
        <taxon>Necator</taxon>
    </lineage>
</organism>
<keyword evidence="2" id="KW-1185">Reference proteome</keyword>
<dbReference type="AlphaFoldDB" id="W2STT5"/>
<evidence type="ECO:0000313" key="1">
    <source>
        <dbReference type="EMBL" id="ETN73045.1"/>
    </source>
</evidence>
<proteinExistence type="predicted"/>
<dbReference type="EMBL" id="KI662023">
    <property type="protein sequence ID" value="ETN73045.1"/>
    <property type="molecule type" value="Genomic_DNA"/>
</dbReference>
<sequence length="59" mass="6346">MVVAVQTQVTESCQRRVAVVPLSRSMCKGLSLQGITIINISLTAAKLFATDSPLLELDK</sequence>
<accession>W2STT5</accession>
<evidence type="ECO:0000313" key="2">
    <source>
        <dbReference type="Proteomes" id="UP000053676"/>
    </source>
</evidence>
<name>W2STT5_NECAM</name>
<dbReference type="Proteomes" id="UP000053676">
    <property type="component" value="Unassembled WGS sequence"/>
</dbReference>
<protein>
    <submittedName>
        <fullName evidence="1">Uncharacterized protein</fullName>
    </submittedName>
</protein>
<gene>
    <name evidence="1" type="ORF">NECAME_04353</name>
</gene>